<sequence>MPSYLVTGANRGIGWALLRHISDDANNIVIGTVRNKAAVEKKISDELGSRSNVHIVELEITSYDSIKNSVNVVSEITGDKLDYIIANAGYISKWSAYDSLGSLGDTPQQLEEDLLHAFKVNVIGNIHLFNNYMPLVMKGNVKKVIVIGSGLADNDLTNQYRLDLSGPYSISKGAVNVAVSKFHAQYAGDGILFLSLSPGLVETGLNDNSSVGECHATGGHIEQYAPGFKSKAPEDAVKDVMKVIYESSLENGRGGAFISHLGSKQWL</sequence>
<dbReference type="InterPro" id="IPR036291">
    <property type="entry name" value="NAD(P)-bd_dom_sf"/>
</dbReference>
<dbReference type="Gene3D" id="3.40.50.720">
    <property type="entry name" value="NAD(P)-binding Rossmann-like Domain"/>
    <property type="match status" value="1"/>
</dbReference>
<dbReference type="OrthoDB" id="7289984at2759"/>
<dbReference type="OMA" id="AFQKYQP"/>
<comment type="caution">
    <text evidence="1">The sequence shown here is derived from an EMBL/GenBank/DDBJ whole genome shotgun (WGS) entry which is preliminary data.</text>
</comment>
<dbReference type="EMBL" id="JMSE01000352">
    <property type="protein sequence ID" value="KDN70402.1"/>
    <property type="molecule type" value="Genomic_DNA"/>
</dbReference>
<dbReference type="InterPro" id="IPR002347">
    <property type="entry name" value="SDR_fam"/>
</dbReference>
<dbReference type="InterPro" id="IPR052184">
    <property type="entry name" value="SDR_enzymes"/>
</dbReference>
<dbReference type="SUPFAM" id="SSF51735">
    <property type="entry name" value="NAD(P)-binding Rossmann-fold domains"/>
    <property type="match status" value="1"/>
</dbReference>
<dbReference type="AlphaFoldDB" id="A0A066XN97"/>
<dbReference type="PANTHER" id="PTHR45458:SF3">
    <property type="entry name" value="CHAIN DEHYDROGENASE (ATSC), PUTATIVE-RELATED"/>
    <property type="match status" value="1"/>
</dbReference>
<proteinExistence type="predicted"/>
<dbReference type="HOGENOM" id="CLU_010194_9_2_1"/>
<keyword evidence="2" id="KW-1185">Reference proteome</keyword>
<accession>A0A066XN97</accession>
<gene>
    <name evidence="1" type="ORF">CSUB01_07654</name>
</gene>
<dbReference type="GO" id="GO:0016616">
    <property type="term" value="F:oxidoreductase activity, acting on the CH-OH group of donors, NAD or NADP as acceptor"/>
    <property type="evidence" value="ECO:0007669"/>
    <property type="project" value="TreeGrafter"/>
</dbReference>
<organism evidence="1 2">
    <name type="scientific">Colletotrichum sublineola</name>
    <name type="common">Sorghum anthracnose fungus</name>
    <dbReference type="NCBI Taxonomy" id="1173701"/>
    <lineage>
        <taxon>Eukaryota</taxon>
        <taxon>Fungi</taxon>
        <taxon>Dikarya</taxon>
        <taxon>Ascomycota</taxon>
        <taxon>Pezizomycotina</taxon>
        <taxon>Sordariomycetes</taxon>
        <taxon>Hypocreomycetidae</taxon>
        <taxon>Glomerellales</taxon>
        <taxon>Glomerellaceae</taxon>
        <taxon>Colletotrichum</taxon>
        <taxon>Colletotrichum graminicola species complex</taxon>
    </lineage>
</organism>
<evidence type="ECO:0000313" key="1">
    <source>
        <dbReference type="EMBL" id="KDN70402.1"/>
    </source>
</evidence>
<dbReference type="Proteomes" id="UP000027238">
    <property type="component" value="Unassembled WGS sequence"/>
</dbReference>
<dbReference type="eggNOG" id="KOG1611">
    <property type="taxonomic scope" value="Eukaryota"/>
</dbReference>
<reference evidence="2" key="1">
    <citation type="journal article" date="2014" name="Genome Announc.">
        <title>Draft genome sequence of Colletotrichum sublineola, a destructive pathogen of cultivated sorghum.</title>
        <authorList>
            <person name="Baroncelli R."/>
            <person name="Sanz-Martin J.M."/>
            <person name="Rech G.E."/>
            <person name="Sukno S.A."/>
            <person name="Thon M.R."/>
        </authorList>
    </citation>
    <scope>NUCLEOTIDE SEQUENCE [LARGE SCALE GENOMIC DNA]</scope>
    <source>
        <strain evidence="2">TX430BB</strain>
    </source>
</reference>
<dbReference type="Pfam" id="PF00106">
    <property type="entry name" value="adh_short"/>
    <property type="match status" value="1"/>
</dbReference>
<dbReference type="PRINTS" id="PR00081">
    <property type="entry name" value="GDHRDH"/>
</dbReference>
<dbReference type="PANTHER" id="PTHR45458">
    <property type="entry name" value="SHORT-CHAIN DEHYDROGENASE/REDUCTASE SDR"/>
    <property type="match status" value="1"/>
</dbReference>
<name>A0A066XN97_COLSU</name>
<evidence type="ECO:0000313" key="2">
    <source>
        <dbReference type="Proteomes" id="UP000027238"/>
    </source>
</evidence>
<protein>
    <submittedName>
        <fullName evidence="1">Putative short-chain dehydrogenase</fullName>
    </submittedName>
</protein>